<proteinExistence type="predicted"/>
<comment type="caution">
    <text evidence="2">The sequence shown here is derived from an EMBL/GenBank/DDBJ whole genome shotgun (WGS) entry which is preliminary data.</text>
</comment>
<organism evidence="2 3">
    <name type="scientific">Plantactinospora endophytica</name>
    <dbReference type="NCBI Taxonomy" id="673535"/>
    <lineage>
        <taxon>Bacteria</taxon>
        <taxon>Bacillati</taxon>
        <taxon>Actinomycetota</taxon>
        <taxon>Actinomycetes</taxon>
        <taxon>Micromonosporales</taxon>
        <taxon>Micromonosporaceae</taxon>
        <taxon>Plantactinospora</taxon>
    </lineage>
</organism>
<dbReference type="EMBL" id="BONW01000049">
    <property type="protein sequence ID" value="GIG92914.1"/>
    <property type="molecule type" value="Genomic_DNA"/>
</dbReference>
<accession>A0ABQ4EE26</accession>
<dbReference type="InterPro" id="IPR037401">
    <property type="entry name" value="SnoaL-like"/>
</dbReference>
<dbReference type="InterPro" id="IPR032710">
    <property type="entry name" value="NTF2-like_dom_sf"/>
</dbReference>
<dbReference type="SUPFAM" id="SSF54427">
    <property type="entry name" value="NTF2-like"/>
    <property type="match status" value="1"/>
</dbReference>
<name>A0ABQ4EE26_9ACTN</name>
<evidence type="ECO:0000259" key="1">
    <source>
        <dbReference type="Pfam" id="PF12680"/>
    </source>
</evidence>
<keyword evidence="3" id="KW-1185">Reference proteome</keyword>
<gene>
    <name evidence="2" type="ORF">Pen02_78500</name>
</gene>
<evidence type="ECO:0000313" key="3">
    <source>
        <dbReference type="Proteomes" id="UP000646749"/>
    </source>
</evidence>
<protein>
    <recommendedName>
        <fullName evidence="1">SnoaL-like domain-containing protein</fullName>
    </recommendedName>
</protein>
<dbReference type="RefSeq" id="WP_203871234.1">
    <property type="nucleotide sequence ID" value="NZ_BONW01000049.1"/>
</dbReference>
<dbReference type="Gene3D" id="3.10.450.50">
    <property type="match status" value="1"/>
</dbReference>
<dbReference type="Pfam" id="PF12680">
    <property type="entry name" value="SnoaL_2"/>
    <property type="match status" value="1"/>
</dbReference>
<reference evidence="2 3" key="1">
    <citation type="submission" date="2021-01" db="EMBL/GenBank/DDBJ databases">
        <title>Whole genome shotgun sequence of Plantactinospora endophytica NBRC 110450.</title>
        <authorList>
            <person name="Komaki H."/>
            <person name="Tamura T."/>
        </authorList>
    </citation>
    <scope>NUCLEOTIDE SEQUENCE [LARGE SCALE GENOMIC DNA]</scope>
    <source>
        <strain evidence="2 3">NBRC 110450</strain>
    </source>
</reference>
<dbReference type="Proteomes" id="UP000646749">
    <property type="component" value="Unassembled WGS sequence"/>
</dbReference>
<feature type="domain" description="SnoaL-like" evidence="1">
    <location>
        <begin position="8"/>
        <end position="102"/>
    </location>
</feature>
<evidence type="ECO:0000313" key="2">
    <source>
        <dbReference type="EMBL" id="GIG92914.1"/>
    </source>
</evidence>
<sequence>MTNRHETVSEYWAACEARDWKRVGRLLADDVVYDLPQTRERILGRDAFLRFNIEYPGDWHVTVERVVAEGAHAASWIRVGYEGKELPALSFFEFGDTGPVVRITEFWPEPYDPPTGREHLTERY</sequence>